<accession>V9HD69</accession>
<evidence type="ECO:0008006" key="4">
    <source>
        <dbReference type="Google" id="ProtNLM"/>
    </source>
</evidence>
<evidence type="ECO:0000256" key="1">
    <source>
        <dbReference type="SAM" id="SignalP"/>
    </source>
</evidence>
<evidence type="ECO:0000313" key="2">
    <source>
        <dbReference type="EMBL" id="EFG31356.1"/>
    </source>
</evidence>
<keyword evidence="1" id="KW-0732">Signal</keyword>
<feature type="signal peptide" evidence="1">
    <location>
        <begin position="1"/>
        <end position="22"/>
    </location>
</feature>
<dbReference type="eggNOG" id="ENOG5033XNC">
    <property type="taxonomic scope" value="Bacteria"/>
</dbReference>
<dbReference type="AlphaFoldDB" id="V9HD69"/>
<name>V9HD69_9NEIS</name>
<dbReference type="KEGG" id="smur:BWP33_10165"/>
<keyword evidence="3" id="KW-1185">Reference proteome</keyword>
<evidence type="ECO:0000313" key="3">
    <source>
        <dbReference type="Proteomes" id="UP000017813"/>
    </source>
</evidence>
<feature type="chain" id="PRO_5030178946" description="YkuD domain-containing protein" evidence="1">
    <location>
        <begin position="23"/>
        <end position="142"/>
    </location>
</feature>
<dbReference type="STRING" id="641147.HMPREF9021_00624"/>
<dbReference type="Proteomes" id="UP000017813">
    <property type="component" value="Unassembled WGS sequence"/>
</dbReference>
<comment type="caution">
    <text evidence="2">The sequence shown here is derived from an EMBL/GenBank/DDBJ whole genome shotgun (WGS) entry which is preliminary data.</text>
</comment>
<reference evidence="2 3" key="2">
    <citation type="submission" date="2011-10" db="EMBL/GenBank/DDBJ databases">
        <title>The Genome Sequence of Simonsiella muelleri ATCC 29453.</title>
        <authorList>
            <consortium name="The Broad Institute Genome Sequencing Platform"/>
            <consortium name="The Broad Institute Genome Sequencing Center for Infectious Disease"/>
            <person name="Earl A."/>
            <person name="Ward D."/>
            <person name="Feldgarden M."/>
            <person name="Gevers D."/>
            <person name="Izard J."/>
            <person name="Baranova O.V."/>
            <person name="Blanton J.M."/>
            <person name="Tanner A.C."/>
            <person name="Dewhirst F."/>
            <person name="Young S.K."/>
            <person name="Zeng Q."/>
            <person name="Gargeya S."/>
            <person name="Fitzgerald M."/>
            <person name="Haas B."/>
            <person name="Abouelleil A."/>
            <person name="Alvarado L."/>
            <person name="Arachchi H.M."/>
            <person name="Berlin A."/>
            <person name="Brown A."/>
            <person name="Chapman S.B."/>
            <person name="Chen Z."/>
            <person name="Dunbar C."/>
            <person name="Freedman E."/>
            <person name="Gearin G."/>
            <person name="Goldberg J."/>
            <person name="Griggs A."/>
            <person name="Gujja S."/>
            <person name="Heiman D."/>
            <person name="Howarth C."/>
            <person name="Larson L."/>
            <person name="Lui A."/>
            <person name="MacDonald P.J.P."/>
            <person name="Montmayeur A."/>
            <person name="Murphy C."/>
            <person name="Neiman D."/>
            <person name="Pearson M."/>
            <person name="Priest M."/>
            <person name="Roberts A."/>
            <person name="Saif S."/>
            <person name="Shea T."/>
            <person name="Shenoy N."/>
            <person name="Sisk P."/>
            <person name="Stolte C."/>
            <person name="Sykes S."/>
            <person name="Wortman J."/>
            <person name="Nusbaum C."/>
            <person name="Birren B."/>
        </authorList>
    </citation>
    <scope>NUCLEOTIDE SEQUENCE [LARGE SCALE GENOMIC DNA]</scope>
    <source>
        <strain evidence="2 3">ATCC 29453</strain>
    </source>
</reference>
<proteinExistence type="predicted"/>
<dbReference type="RefSeq" id="WP_002641408.1">
    <property type="nucleotide sequence ID" value="NZ_CP019448.1"/>
</dbReference>
<sequence>MMRNWFWAVILCVLPISTQAFDFQSFKKSRKVVVHADRAELCFTDTQDCHPVLLGKTTPKGKFDLTIYATDKAGYGGDVIGFKQENDFLFALHRVWTLKPEEHRLERIASARVSDRIMTNGCINVENAVYDKLKQYFVLEVI</sequence>
<dbReference type="HOGENOM" id="CLU_1904497_0_0_4"/>
<dbReference type="EMBL" id="ADCY02000011">
    <property type="protein sequence ID" value="EFG31356.1"/>
    <property type="molecule type" value="Genomic_DNA"/>
</dbReference>
<gene>
    <name evidence="2" type="ORF">HMPREF9021_00624</name>
</gene>
<protein>
    <recommendedName>
        <fullName evidence="4">YkuD domain-containing protein</fullName>
    </recommendedName>
</protein>
<reference evidence="2 3" key="1">
    <citation type="submission" date="2010-03" db="EMBL/GenBank/DDBJ databases">
        <authorList>
            <consortium name="The Broad Institute Genome Sequencing Platform"/>
            <person name="Ward D."/>
            <person name="Earl A."/>
            <person name="Feldgarden M."/>
            <person name="Gevers D."/>
            <person name="Young S."/>
            <person name="Zeng Q."/>
            <person name="Koehrsen M."/>
            <person name="Alvarado L."/>
            <person name="Berlin A.M."/>
            <person name="Borenstein D."/>
            <person name="Chapman S.B."/>
            <person name="Chen Z."/>
            <person name="Engels R."/>
            <person name="Freedman E."/>
            <person name="Gellesch M."/>
            <person name="Goldberg J."/>
            <person name="Griggs A."/>
            <person name="Gujja S."/>
            <person name="Heilman E.R."/>
            <person name="Heiman D.I."/>
            <person name="Hepburn T.A."/>
            <person name="Howarth C."/>
            <person name="Jen D."/>
            <person name="Larson L."/>
            <person name="Mehta T."/>
            <person name="Park D."/>
            <person name="Pearson M."/>
            <person name="Richards J."/>
            <person name="Roberts A."/>
            <person name="Saif S."/>
            <person name="Shea T.D."/>
            <person name="Shenoy N."/>
            <person name="Sisk P."/>
            <person name="Stolte C."/>
            <person name="Sykes S.N."/>
            <person name="Walk T."/>
            <person name="White J."/>
            <person name="Yandava C."/>
            <person name="Izard J."/>
            <person name="Baranova O.V."/>
            <person name="Blanton J.M."/>
            <person name="Tanner A.C."/>
            <person name="Dewhirst F."/>
            <person name="Haas B."/>
            <person name="Nusbaum C."/>
            <person name="Birren B."/>
        </authorList>
    </citation>
    <scope>NUCLEOTIDE SEQUENCE [LARGE SCALE GENOMIC DNA]</scope>
    <source>
        <strain evidence="2 3">ATCC 29453</strain>
    </source>
</reference>
<organism evidence="2 3">
    <name type="scientific">Simonsiella muelleri ATCC 29453</name>
    <dbReference type="NCBI Taxonomy" id="641147"/>
    <lineage>
        <taxon>Bacteria</taxon>
        <taxon>Pseudomonadati</taxon>
        <taxon>Pseudomonadota</taxon>
        <taxon>Betaproteobacteria</taxon>
        <taxon>Neisseriales</taxon>
        <taxon>Neisseriaceae</taxon>
        <taxon>Simonsiella</taxon>
    </lineage>
</organism>